<dbReference type="GeneID" id="11503385"/>
<feature type="region of interest" description="Disordered" evidence="9">
    <location>
        <begin position="1"/>
        <end position="42"/>
    </location>
</feature>
<dbReference type="Gene3D" id="1.10.8.60">
    <property type="match status" value="1"/>
</dbReference>
<keyword evidence="7" id="KW-0131">Cell cycle</keyword>
<evidence type="ECO:0000313" key="11">
    <source>
        <dbReference type="EMBL" id="CCE89595.1"/>
    </source>
</evidence>
<dbReference type="PANTHER" id="PTHR46765">
    <property type="entry name" value="P-LOOP CONTAINING NUCLEOSIDE TRIPHOSPHATE HYDROLASES SUPERFAMILY PROTEIN"/>
    <property type="match status" value="1"/>
</dbReference>
<dbReference type="GO" id="GO:0043596">
    <property type="term" value="C:nuclear replication fork"/>
    <property type="evidence" value="ECO:0007669"/>
    <property type="project" value="EnsemblFungi"/>
</dbReference>
<dbReference type="HOGENOM" id="CLU_004894_3_1_1"/>
<dbReference type="GO" id="GO:0003677">
    <property type="term" value="F:DNA binding"/>
    <property type="evidence" value="ECO:0007669"/>
    <property type="project" value="UniProtKB-KW"/>
</dbReference>
<dbReference type="OrthoDB" id="2195431at2759"/>
<evidence type="ECO:0000313" key="12">
    <source>
        <dbReference type="Proteomes" id="UP000005627"/>
    </source>
</evidence>
<dbReference type="SMART" id="SM00382">
    <property type="entry name" value="AAA"/>
    <property type="match status" value="1"/>
</dbReference>
<evidence type="ECO:0000256" key="6">
    <source>
        <dbReference type="ARBA" id="ARBA00023242"/>
    </source>
</evidence>
<dbReference type="InterPro" id="IPR047854">
    <property type="entry name" value="RFC_lid"/>
</dbReference>
<dbReference type="GO" id="GO:0035753">
    <property type="term" value="P:maintenance of DNA trinucleotide repeats"/>
    <property type="evidence" value="ECO:0007669"/>
    <property type="project" value="EnsemblFungi"/>
</dbReference>
<comment type="subcellular location">
    <subcellularLocation>
        <location evidence="1">Nucleus</location>
    </subcellularLocation>
</comment>
<keyword evidence="3" id="KW-0547">Nucleotide-binding</keyword>
<dbReference type="PANTHER" id="PTHR46765:SF1">
    <property type="entry name" value="P-LOOP CONTAINING NUCLEOSIDE TRIPHOSPHATE HYDROLASES SUPERFAMILY PROTEIN"/>
    <property type="match status" value="1"/>
</dbReference>
<evidence type="ECO:0000256" key="9">
    <source>
        <dbReference type="SAM" id="MobiDB-lite"/>
    </source>
</evidence>
<dbReference type="CDD" id="cd00009">
    <property type="entry name" value="AAA"/>
    <property type="match status" value="1"/>
</dbReference>
<dbReference type="CDD" id="cd18140">
    <property type="entry name" value="HLD_clamp_RFC"/>
    <property type="match status" value="1"/>
</dbReference>
<keyword evidence="4" id="KW-0067">ATP-binding</keyword>
<dbReference type="AlphaFoldDB" id="G8ZLV1"/>
<gene>
    <name evidence="11" type="primary">TDEL0A02630</name>
    <name evidence="11" type="ORF">TDEL_0A02630</name>
</gene>
<dbReference type="eggNOG" id="KOG1969">
    <property type="taxonomic scope" value="Eukaryota"/>
</dbReference>
<dbReference type="GO" id="GO:0000724">
    <property type="term" value="P:double-strand break repair via homologous recombination"/>
    <property type="evidence" value="ECO:0007669"/>
    <property type="project" value="EnsemblFungi"/>
</dbReference>
<dbReference type="GO" id="GO:0034398">
    <property type="term" value="P:telomere tethering at nuclear periphery"/>
    <property type="evidence" value="ECO:0007669"/>
    <property type="project" value="EnsemblFungi"/>
</dbReference>
<protein>
    <recommendedName>
        <fullName evidence="10">AAA+ ATPase domain-containing protein</fullName>
    </recommendedName>
</protein>
<reference evidence="11 12" key="1">
    <citation type="journal article" date="2011" name="Proc. Natl. Acad. Sci. U.S.A.">
        <title>Evolutionary erosion of yeast sex chromosomes by mating-type switching accidents.</title>
        <authorList>
            <person name="Gordon J.L."/>
            <person name="Armisen D."/>
            <person name="Proux-Wera E."/>
            <person name="Oheigeartaigh S.S."/>
            <person name="Byrne K.P."/>
            <person name="Wolfe K.H."/>
        </authorList>
    </citation>
    <scope>NUCLEOTIDE SEQUENCE [LARGE SCALE GENOMIC DNA]</scope>
    <source>
        <strain evidence="12">ATCC 10662 / CBS 1146 / NBRC 0425 / NCYC 2629 / NRRL Y-866</strain>
    </source>
</reference>
<dbReference type="GO" id="GO:0007064">
    <property type="term" value="P:mitotic sister chromatid cohesion"/>
    <property type="evidence" value="ECO:0007669"/>
    <property type="project" value="EnsemblFungi"/>
</dbReference>
<name>G8ZLV1_TORDE</name>
<dbReference type="GO" id="GO:0031390">
    <property type="term" value="C:Ctf18 RFC-like complex"/>
    <property type="evidence" value="ECO:0007669"/>
    <property type="project" value="EnsemblFungi"/>
</dbReference>
<evidence type="ECO:0000256" key="1">
    <source>
        <dbReference type="ARBA" id="ARBA00004123"/>
    </source>
</evidence>
<dbReference type="SUPFAM" id="SSF52540">
    <property type="entry name" value="P-loop containing nucleoside triphosphate hydrolases"/>
    <property type="match status" value="1"/>
</dbReference>
<evidence type="ECO:0000256" key="5">
    <source>
        <dbReference type="ARBA" id="ARBA00023125"/>
    </source>
</evidence>
<keyword evidence="12" id="KW-1185">Reference proteome</keyword>
<dbReference type="Proteomes" id="UP000005627">
    <property type="component" value="Chromosome 1"/>
</dbReference>
<dbReference type="InterPro" id="IPR003959">
    <property type="entry name" value="ATPase_AAA_core"/>
</dbReference>
<dbReference type="InterPro" id="IPR053016">
    <property type="entry name" value="CTF18-RFC_complex"/>
</dbReference>
<evidence type="ECO:0000256" key="2">
    <source>
        <dbReference type="ARBA" id="ARBA00022705"/>
    </source>
</evidence>
<sequence>MDGVPEFGNLLGKSSLFNSGDGEADHDNDESGGIGVDDDSRGCSFITSKGKVVKLRKKRSQKLLQPIEHQLFGLDASKVAWREDESYGININALLDRIECQSPGYKDVKEPEKETEKDIEKEIEKKSETESKKKAKTTEADNCGTELWVEKWCPRNFLDLVGNEKTNRRVLRWIRQWSPCVFDEQLPEVYGQRNETEVLDPLLRPTKKILLIHGPPGIGKTSVAHVAAKQAGYSVAEINASDERAGTLVRDKVHNTLFNHTFNERPVCLVADEIDGSIESGFIKILTDLINKDAQATQRRMLGPNMKSRTKKQRKSAKLLLRPIIAICNNLYAPALEKLKPHCEIIAFKRPSDSSLLERLEHICKVEGLKVPVKFLKELMDVAQGDVRNCVTNLQFIASHQKPNQDPKSNPLDSISKDFSQSWFRICNQVFRRDPRRELTAQLREKTRQVELNGNYERIVQGCHSLYPNVKYSDNGIQKPATIADWLFFHDLMFKSLFEHNGELLRYSSVVPLAFFNLFGDVANREDMRIQNSEFELREQQKSNQDILKLVLHRISMEVPAMVPFTSYESLILTVLPHVDYMISSDLSKCRDPKLKQSIFDSLIGLLKCFQLDIVEKYFEQVTSKKLLCIEPPIDKVVLLDPQRQRDVLVKRPATFHLLLAKLEESKARKRHIKQISDNRERNEEIKDKRARTVKSGVNMADFFKTQYRRNDKGESEPNHKSKEGNNDNKVRIWVKYKEGFSDAVRKNVSWNNLWD</sequence>
<evidence type="ECO:0000256" key="3">
    <source>
        <dbReference type="ARBA" id="ARBA00022741"/>
    </source>
</evidence>
<accession>G8ZLV1</accession>
<dbReference type="RefSeq" id="XP_003678806.1">
    <property type="nucleotide sequence ID" value="XM_003678758.1"/>
</dbReference>
<dbReference type="EMBL" id="HE616742">
    <property type="protein sequence ID" value="CCE89595.1"/>
    <property type="molecule type" value="Genomic_DNA"/>
</dbReference>
<dbReference type="GO" id="GO:0006270">
    <property type="term" value="P:DNA replication initiation"/>
    <property type="evidence" value="ECO:0007669"/>
    <property type="project" value="EnsemblFungi"/>
</dbReference>
<keyword evidence="6" id="KW-0539">Nucleus</keyword>
<dbReference type="KEGG" id="tdl:TDEL_0A02630"/>
<dbReference type="InterPro" id="IPR003593">
    <property type="entry name" value="AAA+_ATPase"/>
</dbReference>
<dbReference type="GO" id="GO:0005524">
    <property type="term" value="F:ATP binding"/>
    <property type="evidence" value="ECO:0007669"/>
    <property type="project" value="UniProtKB-KW"/>
</dbReference>
<evidence type="ECO:0000256" key="8">
    <source>
        <dbReference type="ARBA" id="ARBA00043975"/>
    </source>
</evidence>
<dbReference type="Gene3D" id="3.40.50.300">
    <property type="entry name" value="P-loop containing nucleotide triphosphate hydrolases"/>
    <property type="match status" value="1"/>
</dbReference>
<feature type="domain" description="AAA+ ATPase" evidence="10">
    <location>
        <begin position="206"/>
        <end position="352"/>
    </location>
</feature>
<evidence type="ECO:0000256" key="7">
    <source>
        <dbReference type="ARBA" id="ARBA00023306"/>
    </source>
</evidence>
<dbReference type="FunCoup" id="G8ZLV1">
    <property type="interactions" value="923"/>
</dbReference>
<dbReference type="GO" id="GO:0016887">
    <property type="term" value="F:ATP hydrolysis activity"/>
    <property type="evidence" value="ECO:0007669"/>
    <property type="project" value="InterPro"/>
</dbReference>
<dbReference type="InParanoid" id="G8ZLV1"/>
<evidence type="ECO:0000256" key="4">
    <source>
        <dbReference type="ARBA" id="ARBA00022840"/>
    </source>
</evidence>
<dbReference type="GO" id="GO:0003689">
    <property type="term" value="F:DNA clamp loader activity"/>
    <property type="evidence" value="ECO:0007669"/>
    <property type="project" value="EnsemblFungi"/>
</dbReference>
<feature type="region of interest" description="Disordered" evidence="9">
    <location>
        <begin position="105"/>
        <end position="137"/>
    </location>
</feature>
<feature type="compositionally biased region" description="Basic and acidic residues" evidence="9">
    <location>
        <begin position="106"/>
        <end position="137"/>
    </location>
</feature>
<evidence type="ECO:0000259" key="10">
    <source>
        <dbReference type="SMART" id="SM00382"/>
    </source>
</evidence>
<keyword evidence="5" id="KW-0238">DNA-binding</keyword>
<organism evidence="11 12">
    <name type="scientific">Torulaspora delbrueckii</name>
    <name type="common">Yeast</name>
    <name type="synonym">Candida colliculosa</name>
    <dbReference type="NCBI Taxonomy" id="4950"/>
    <lineage>
        <taxon>Eukaryota</taxon>
        <taxon>Fungi</taxon>
        <taxon>Dikarya</taxon>
        <taxon>Ascomycota</taxon>
        <taxon>Saccharomycotina</taxon>
        <taxon>Saccharomycetes</taxon>
        <taxon>Saccharomycetales</taxon>
        <taxon>Saccharomycetaceae</taxon>
        <taxon>Torulaspora</taxon>
    </lineage>
</organism>
<comment type="similarity">
    <text evidence="8">Belongs to the activator 1 small subunits family. CTF18 subfamily.</text>
</comment>
<dbReference type="InterPro" id="IPR027417">
    <property type="entry name" value="P-loop_NTPase"/>
</dbReference>
<dbReference type="Pfam" id="PF00004">
    <property type="entry name" value="AAA"/>
    <property type="match status" value="1"/>
</dbReference>
<keyword evidence="2" id="KW-0235">DNA replication</keyword>
<proteinExistence type="inferred from homology"/>
<dbReference type="STRING" id="1076872.G8ZLV1"/>